<proteinExistence type="predicted"/>
<evidence type="ECO:0000256" key="1">
    <source>
        <dbReference type="ARBA" id="ARBA00001709"/>
    </source>
</evidence>
<dbReference type="Proteomes" id="UP000078550">
    <property type="component" value="Unassembled WGS sequence"/>
</dbReference>
<keyword evidence="3 5" id="KW-0378">Hydrolase</keyword>
<reference evidence="6" key="1">
    <citation type="submission" date="2016-05" db="EMBL/GenBank/DDBJ databases">
        <authorList>
            <person name="Naeem Raeece"/>
        </authorList>
    </citation>
    <scope>NUCLEOTIDE SEQUENCE [LARGE SCALE GENOMIC DNA]</scope>
</reference>
<evidence type="ECO:0000313" key="6">
    <source>
        <dbReference type="Proteomes" id="UP000078550"/>
    </source>
</evidence>
<evidence type="ECO:0000256" key="2">
    <source>
        <dbReference type="ARBA" id="ARBA00011915"/>
    </source>
</evidence>
<dbReference type="InterPro" id="IPR045004">
    <property type="entry name" value="ECH_dom"/>
</dbReference>
<dbReference type="CDD" id="cd06558">
    <property type="entry name" value="crotonase-like"/>
    <property type="match status" value="1"/>
</dbReference>
<evidence type="ECO:0000313" key="5">
    <source>
        <dbReference type="EMBL" id="SBT50365.1"/>
    </source>
</evidence>
<comment type="catalytic activity">
    <reaction evidence="1">
        <text>3-hydroxy-2-methylpropanoyl-CoA + H2O = 3-hydroxy-2-methylpropanoate + CoA + H(+)</text>
        <dbReference type="Rhea" id="RHEA:20888"/>
        <dbReference type="ChEBI" id="CHEBI:11805"/>
        <dbReference type="ChEBI" id="CHEBI:15377"/>
        <dbReference type="ChEBI" id="CHEBI:15378"/>
        <dbReference type="ChEBI" id="CHEBI:57287"/>
        <dbReference type="ChEBI" id="CHEBI:57340"/>
        <dbReference type="EC" id="3.1.2.4"/>
    </reaction>
</comment>
<protein>
    <recommendedName>
        <fullName evidence="2">3-hydroxyisobutyryl-CoA hydrolase</fullName>
        <ecNumber evidence="2">3.1.2.4</ecNumber>
    </recommendedName>
</protein>
<sequence>MLKGSLSHMKESHLEKAFRCMTKLYKCYPLFRRFLFFSSKNNQGEKKLSHFALCQKRHKNSLYIPTNLRFYVEGKNENFLEIMDKKNNVHPLVKRNISHEKKSNDFVEEVGDDILSHKPFDQTNISSEKKNCKKGEKEDEEKKDKFGDSIDLALSDVWSKKTLTVNYKNNVFEIILNRPEKLNAINKDMINGLLNMIKSLNNDERCNLIVIRSANTSFFCSGSDVKDIVQNKEKGMQHLKQLYMYINYLSKMKKNVLCIWNGYTMGGGLGISMYAKYKVINKNAIFAMPENKIGFFPDISSCYFFKKYFGRNIGLHLGLTSLRLNEADLVKFKICDNYIEDIDTFLNELYNINTINGPDFDTEFRKILRKYPPKVNTTTNPVLTEELISNINKYYNSANNLEELMNNLIKDDNYFCKKLLADIKGNCLFSCKLWFSYFLYNYDKSLEQILDNDFKITQYFLYHTKTFEKGVTELLVNKNKNFQWENDEESSKGLRGRNIYVKVRPISNLDDQSDMRLKKRDGKKGGTIYQKWDYERVYANGQKRELVALKKKKKKKNYRAYMLEVNGEVLINKGPRFLQHIEIQI</sequence>
<dbReference type="InterPro" id="IPR032259">
    <property type="entry name" value="HIBYL-CoA-H"/>
</dbReference>
<dbReference type="GO" id="GO:0003860">
    <property type="term" value="F:3-hydroxyisobutyryl-CoA hydrolase activity"/>
    <property type="evidence" value="ECO:0007669"/>
    <property type="project" value="UniProtKB-EC"/>
</dbReference>
<dbReference type="PANTHER" id="PTHR43176">
    <property type="entry name" value="3-HYDROXYISOBUTYRYL-COA HYDROLASE-RELATED"/>
    <property type="match status" value="1"/>
</dbReference>
<dbReference type="AlphaFoldDB" id="A0A1A9A2E6"/>
<dbReference type="EC" id="3.1.2.4" evidence="2"/>
<dbReference type="GO" id="GO:0006574">
    <property type="term" value="P:L-valine catabolic process"/>
    <property type="evidence" value="ECO:0007669"/>
    <property type="project" value="TreeGrafter"/>
</dbReference>
<dbReference type="Pfam" id="PF16113">
    <property type="entry name" value="ECH_2"/>
    <property type="match status" value="1"/>
</dbReference>
<dbReference type="SUPFAM" id="SSF52096">
    <property type="entry name" value="ClpP/crotonase"/>
    <property type="match status" value="1"/>
</dbReference>
<name>A0A1A9A2E6_PLAOA</name>
<feature type="domain" description="Enoyl-CoA hydratase/isomerase" evidence="4">
    <location>
        <begin position="174"/>
        <end position="487"/>
    </location>
</feature>
<evidence type="ECO:0000259" key="4">
    <source>
        <dbReference type="Pfam" id="PF16113"/>
    </source>
</evidence>
<gene>
    <name evidence="5" type="ORF">POVWA2_059980</name>
</gene>
<organism evidence="5 6">
    <name type="scientific">Plasmodium ovale wallikeri</name>
    <dbReference type="NCBI Taxonomy" id="864142"/>
    <lineage>
        <taxon>Eukaryota</taxon>
        <taxon>Sar</taxon>
        <taxon>Alveolata</taxon>
        <taxon>Apicomplexa</taxon>
        <taxon>Aconoidasida</taxon>
        <taxon>Haemosporida</taxon>
        <taxon>Plasmodiidae</taxon>
        <taxon>Plasmodium</taxon>
        <taxon>Plasmodium (Plasmodium)</taxon>
    </lineage>
</organism>
<dbReference type="PANTHER" id="PTHR43176:SF3">
    <property type="entry name" value="3-HYDROXYISOBUTYRYL-COA HYDROLASE, MITOCHONDRIAL"/>
    <property type="match status" value="1"/>
</dbReference>
<accession>A0A1A9A2E6</accession>
<dbReference type="InterPro" id="IPR029045">
    <property type="entry name" value="ClpP/crotonase-like_dom_sf"/>
</dbReference>
<evidence type="ECO:0000256" key="3">
    <source>
        <dbReference type="ARBA" id="ARBA00022801"/>
    </source>
</evidence>
<dbReference type="Gene3D" id="3.90.226.10">
    <property type="entry name" value="2-enoyl-CoA Hydratase, Chain A, domain 1"/>
    <property type="match status" value="1"/>
</dbReference>
<dbReference type="EMBL" id="FLRE01000201">
    <property type="protein sequence ID" value="SBT50365.1"/>
    <property type="molecule type" value="Genomic_DNA"/>
</dbReference>